<keyword evidence="2" id="KW-0121">Carboxypeptidase</keyword>
<reference evidence="2 3" key="1">
    <citation type="submission" date="2018-12" db="EMBL/GenBank/DDBJ databases">
        <title>Flammeovirga pectinis sp. nov., isolated from the gut of the Korean scallop, Patinopecten yessoensis.</title>
        <authorList>
            <person name="Bae J.-W."/>
            <person name="Jeong Y.-S."/>
            <person name="Kang W."/>
        </authorList>
    </citation>
    <scope>NUCLEOTIDE SEQUENCE [LARGE SCALE GENOMIC DNA]</scope>
    <source>
        <strain evidence="2 3">L12M1</strain>
    </source>
</reference>
<keyword evidence="2" id="KW-0378">Hydrolase</keyword>
<proteinExistence type="predicted"/>
<feature type="chain" id="PRO_5018725368" evidence="1">
    <location>
        <begin position="21"/>
        <end position="284"/>
    </location>
</feature>
<dbReference type="OrthoDB" id="848221at2"/>
<dbReference type="SUPFAM" id="SSF49464">
    <property type="entry name" value="Carboxypeptidase regulatory domain-like"/>
    <property type="match status" value="1"/>
</dbReference>
<protein>
    <submittedName>
        <fullName evidence="2">Carboxypeptidase-like regulatory domain-containing protein</fullName>
    </submittedName>
</protein>
<keyword evidence="2" id="KW-0645">Protease</keyword>
<evidence type="ECO:0000256" key="1">
    <source>
        <dbReference type="SAM" id="SignalP"/>
    </source>
</evidence>
<name>A0A3Q9FR37_9BACT</name>
<accession>A0A3Q9FR37</accession>
<dbReference type="KEGG" id="fll:EI427_17885"/>
<evidence type="ECO:0000313" key="2">
    <source>
        <dbReference type="EMBL" id="AZQ64029.1"/>
    </source>
</evidence>
<keyword evidence="1" id="KW-0732">Signal</keyword>
<dbReference type="InterPro" id="IPR008969">
    <property type="entry name" value="CarboxyPept-like_regulatory"/>
</dbReference>
<dbReference type="GO" id="GO:0004180">
    <property type="term" value="F:carboxypeptidase activity"/>
    <property type="evidence" value="ECO:0007669"/>
    <property type="project" value="UniProtKB-KW"/>
</dbReference>
<dbReference type="RefSeq" id="WP_126617320.1">
    <property type="nucleotide sequence ID" value="NZ_CP034562.1"/>
</dbReference>
<dbReference type="Proteomes" id="UP000267268">
    <property type="component" value="Chromosome 1"/>
</dbReference>
<sequence>MNKKLIVLSLLISLSFLSFSQQIIKGKIINTENGKAVSYVNIGIKGSSIGTVSNLDGSFLIAIPKSYQIDNTTCIISCIGYTEQSILIDTLREENITLKLVPSTRVLNDVVINSRQKKGKKDDNPRLKKLGKIHTFLPIMHSMFYTASDSVIEDRLGRERGTIITIKEDCNVKAFSFHISGNEFKTIRFRLNLYATAKGKPSDLINQQDILFEVKDGFKGWYTVDLSQYSIVLKKNLEKAFVSLQWIDSEKLEDDSKWFSISAALSSVKNHFYRNKIGSLLMES</sequence>
<dbReference type="AlphaFoldDB" id="A0A3Q9FR37"/>
<keyword evidence="3" id="KW-1185">Reference proteome</keyword>
<feature type="signal peptide" evidence="1">
    <location>
        <begin position="1"/>
        <end position="20"/>
    </location>
</feature>
<evidence type="ECO:0000313" key="3">
    <source>
        <dbReference type="Proteomes" id="UP000267268"/>
    </source>
</evidence>
<dbReference type="EMBL" id="CP034562">
    <property type="protein sequence ID" value="AZQ64029.1"/>
    <property type="molecule type" value="Genomic_DNA"/>
</dbReference>
<gene>
    <name evidence="2" type="ORF">EI427_17885</name>
</gene>
<organism evidence="2 3">
    <name type="scientific">Flammeovirga pectinis</name>
    <dbReference type="NCBI Taxonomy" id="2494373"/>
    <lineage>
        <taxon>Bacteria</taxon>
        <taxon>Pseudomonadati</taxon>
        <taxon>Bacteroidota</taxon>
        <taxon>Cytophagia</taxon>
        <taxon>Cytophagales</taxon>
        <taxon>Flammeovirgaceae</taxon>
        <taxon>Flammeovirga</taxon>
    </lineage>
</organism>
<dbReference type="Pfam" id="PF13715">
    <property type="entry name" value="CarbopepD_reg_2"/>
    <property type="match status" value="1"/>
</dbReference>